<reference evidence="2 3" key="1">
    <citation type="journal article" date="2007" name="Nat. Biotechnol.">
        <title>Genome sequence of the lignocellulose-bioconverting and xylose-fermenting yeast Pichia stipitis.</title>
        <authorList>
            <person name="Jeffries T.W."/>
            <person name="Grigoriev I.V."/>
            <person name="Grimwood J."/>
            <person name="Laplaza J.M."/>
            <person name="Aerts A."/>
            <person name="Salamov A."/>
            <person name="Schmutz J."/>
            <person name="Lindquist E."/>
            <person name="Dehal P."/>
            <person name="Shapiro H."/>
            <person name="Jin Y.S."/>
            <person name="Passoth V."/>
            <person name="Richardson P.M."/>
        </authorList>
    </citation>
    <scope>NUCLEOTIDE SEQUENCE [LARGE SCALE GENOMIC DNA]</scope>
    <source>
        <strain evidence="3">ATCC 58785 / CBS 6054 / NBRC 10063 / NRRL Y-11545</strain>
    </source>
</reference>
<dbReference type="Proteomes" id="UP000002258">
    <property type="component" value="Chromosome 8"/>
</dbReference>
<feature type="signal peptide" evidence="1">
    <location>
        <begin position="1"/>
        <end position="17"/>
    </location>
</feature>
<name>A3M0J4_PICST</name>
<gene>
    <name evidence="2" type="ORF">PICST_33929</name>
</gene>
<evidence type="ECO:0000313" key="3">
    <source>
        <dbReference type="Proteomes" id="UP000002258"/>
    </source>
</evidence>
<protein>
    <submittedName>
        <fullName evidence="2">Uncharacterized protein</fullName>
    </submittedName>
</protein>
<proteinExistence type="predicted"/>
<evidence type="ECO:0000256" key="1">
    <source>
        <dbReference type="SAM" id="SignalP"/>
    </source>
</evidence>
<organism evidence="2 3">
    <name type="scientific">Scheffersomyces stipitis (strain ATCC 58785 / CBS 6054 / NBRC 10063 / NRRL Y-11545)</name>
    <name type="common">Yeast</name>
    <name type="synonym">Pichia stipitis</name>
    <dbReference type="NCBI Taxonomy" id="322104"/>
    <lineage>
        <taxon>Eukaryota</taxon>
        <taxon>Fungi</taxon>
        <taxon>Dikarya</taxon>
        <taxon>Ascomycota</taxon>
        <taxon>Saccharomycotina</taxon>
        <taxon>Pichiomycetes</taxon>
        <taxon>Debaryomycetaceae</taxon>
        <taxon>Scheffersomyces</taxon>
    </lineage>
</organism>
<dbReference type="HOGENOM" id="CLU_937227_0_0_1"/>
<dbReference type="eggNOG" id="ENOG502RQC1">
    <property type="taxonomic scope" value="Eukaryota"/>
</dbReference>
<dbReference type="KEGG" id="pic:PICST_33929"/>
<accession>A3M0J4</accession>
<keyword evidence="3" id="KW-1185">Reference proteome</keyword>
<feature type="chain" id="PRO_5002655780" evidence="1">
    <location>
        <begin position="18"/>
        <end position="297"/>
    </location>
</feature>
<dbReference type="EMBL" id="CP000502">
    <property type="protein sequence ID" value="ABN68717.2"/>
    <property type="molecule type" value="Genomic_DNA"/>
</dbReference>
<dbReference type="OrthoDB" id="4020698at2759"/>
<dbReference type="AlphaFoldDB" id="A3M0J4"/>
<keyword evidence="1" id="KW-0732">Signal</keyword>
<dbReference type="OMA" id="QMQYRPS"/>
<evidence type="ECO:0000313" key="2">
    <source>
        <dbReference type="EMBL" id="ABN68717.2"/>
    </source>
</evidence>
<dbReference type="RefSeq" id="XP_001386746.2">
    <property type="nucleotide sequence ID" value="XM_001386709.1"/>
</dbReference>
<dbReference type="GeneID" id="4841015"/>
<sequence>MPSQILLTVIFFALTYGAPVDPLASNLAGKVVDISGEYPIVYDFSQLDLVLGVKDPIGELEMASLAGVNKEPTVERTDSGTYQILYKTNNINDLKKPKYAHLAEDKNNAFYFVDTGSSMYYDDREGQWVEIQKKDKSAAPKLKEVPYSIPVSACIDSRYGSGGSVTNQYSISISMSNSAGIGASINFMALPLGLSLTIATKVANSLSISGSYTCNIGPKQYGQLSISPKMVEVPALTRKGYYFDKMDGFVASNSKLSELAKFKILSLYPPTHYCMVDTTPKKLQCAAARGETKFFEY</sequence>
<dbReference type="InParanoid" id="A3M0J4"/>